<keyword evidence="4" id="KW-0813">Transport</keyword>
<evidence type="ECO:0000256" key="10">
    <source>
        <dbReference type="ARBA" id="ARBA00023136"/>
    </source>
</evidence>
<evidence type="ECO:0000256" key="12">
    <source>
        <dbReference type="ARBA" id="ARBA00025337"/>
    </source>
</evidence>
<evidence type="ECO:0000313" key="17">
    <source>
        <dbReference type="Proteomes" id="UP000266016"/>
    </source>
</evidence>
<feature type="domain" description="SRP54-type proteins GTP-binding" evidence="15">
    <location>
        <begin position="193"/>
        <end position="384"/>
    </location>
</feature>
<keyword evidence="7" id="KW-1005">Bacterial flagellum biogenesis</keyword>
<dbReference type="CDD" id="cd17873">
    <property type="entry name" value="FlhF"/>
    <property type="match status" value="1"/>
</dbReference>
<dbReference type="FunFam" id="3.40.50.300:FF:000695">
    <property type="entry name" value="Flagellar biosynthesis regulator FlhF"/>
    <property type="match status" value="1"/>
</dbReference>
<dbReference type="GO" id="GO:0005525">
    <property type="term" value="F:GTP binding"/>
    <property type="evidence" value="ECO:0007669"/>
    <property type="project" value="UniProtKB-UniRule"/>
</dbReference>
<evidence type="ECO:0000259" key="15">
    <source>
        <dbReference type="SMART" id="SM00962"/>
    </source>
</evidence>
<dbReference type="Gene3D" id="1.20.120.1380">
    <property type="entry name" value="Flagellar FlhF biosynthesis protein, N domain"/>
    <property type="match status" value="1"/>
</dbReference>
<keyword evidence="17" id="KW-1185">Reference proteome</keyword>
<keyword evidence="10" id="KW-0472">Membrane</keyword>
<dbReference type="InterPro" id="IPR027417">
    <property type="entry name" value="P-loop_NTPase"/>
</dbReference>
<dbReference type="GO" id="GO:0044781">
    <property type="term" value="P:bacterial-type flagellum organization"/>
    <property type="evidence" value="ECO:0007669"/>
    <property type="project" value="UniProtKB-UniRule"/>
</dbReference>
<comment type="similarity">
    <text evidence="2">Belongs to the GTP-binding SRP family.</text>
</comment>
<dbReference type="NCBIfam" id="TIGR03499">
    <property type="entry name" value="FlhF"/>
    <property type="match status" value="1"/>
</dbReference>
<dbReference type="RefSeq" id="WP_119116546.1">
    <property type="nucleotide sequence ID" value="NZ_QWVS01000013.1"/>
</dbReference>
<dbReference type="Gene3D" id="3.40.50.300">
    <property type="entry name" value="P-loop containing nucleotide triphosphate hydrolases"/>
    <property type="match status" value="1"/>
</dbReference>
<evidence type="ECO:0000256" key="6">
    <source>
        <dbReference type="ARBA" id="ARBA00022741"/>
    </source>
</evidence>
<evidence type="ECO:0000313" key="16">
    <source>
        <dbReference type="EMBL" id="RID87152.1"/>
    </source>
</evidence>
<keyword evidence="11" id="KW-1006">Bacterial flagellum protein export</keyword>
<dbReference type="SUPFAM" id="SSF52540">
    <property type="entry name" value="P-loop containing nucleoside triphosphate hydrolases"/>
    <property type="match status" value="1"/>
</dbReference>
<keyword evidence="8" id="KW-0653">Protein transport</keyword>
<evidence type="ECO:0000256" key="4">
    <source>
        <dbReference type="ARBA" id="ARBA00022448"/>
    </source>
</evidence>
<accession>A0A398BBD7</accession>
<dbReference type="GO" id="GO:0005886">
    <property type="term" value="C:plasma membrane"/>
    <property type="evidence" value="ECO:0007669"/>
    <property type="project" value="UniProtKB-SubCell"/>
</dbReference>
<keyword evidence="16" id="KW-0969">Cilium</keyword>
<keyword evidence="16" id="KW-0966">Cell projection</keyword>
<keyword evidence="16" id="KW-0282">Flagellum</keyword>
<evidence type="ECO:0000256" key="1">
    <source>
        <dbReference type="ARBA" id="ARBA00004413"/>
    </source>
</evidence>
<organism evidence="16 17">
    <name type="scientific">Peribacillus asahii</name>
    <dbReference type="NCBI Taxonomy" id="228899"/>
    <lineage>
        <taxon>Bacteria</taxon>
        <taxon>Bacillati</taxon>
        <taxon>Bacillota</taxon>
        <taxon>Bacilli</taxon>
        <taxon>Bacillales</taxon>
        <taxon>Bacillaceae</taxon>
        <taxon>Peribacillus</taxon>
    </lineage>
</organism>
<evidence type="ECO:0000256" key="9">
    <source>
        <dbReference type="ARBA" id="ARBA00023134"/>
    </source>
</evidence>
<feature type="domain" description="AAA+ ATPase" evidence="14">
    <location>
        <begin position="192"/>
        <end position="357"/>
    </location>
</feature>
<name>A0A398BBD7_9BACI</name>
<dbReference type="Proteomes" id="UP000266016">
    <property type="component" value="Unassembled WGS sequence"/>
</dbReference>
<gene>
    <name evidence="16" type="primary">flhF</name>
    <name evidence="16" type="ORF">D1953_07525</name>
</gene>
<protein>
    <recommendedName>
        <fullName evidence="3 13">Flagellar biosynthesis protein FlhF</fullName>
    </recommendedName>
</protein>
<evidence type="ECO:0000256" key="13">
    <source>
        <dbReference type="NCBIfam" id="TIGR03499"/>
    </source>
</evidence>
<dbReference type="GO" id="GO:0005047">
    <property type="term" value="F:signal recognition particle binding"/>
    <property type="evidence" value="ECO:0007669"/>
    <property type="project" value="TreeGrafter"/>
</dbReference>
<comment type="function">
    <text evidence="12">Necessary for flagellar biosynthesis. May be involved in translocation of the flagellum.</text>
</comment>
<sequence length="392" mass="44151">MKVKKYTAESMTEAMKFVREELGADAVILSSKPIYIGGFLGLFKKRRIEVVAAIDSTAESNQTVVKQEPRKVKPSSVLEQLPKPVSSESIKKDLETPNSDLLKEIADLKGMITGLRATGTEDIHYPELLAPAHAVLVKQEIAASIRTEVMDVLVAKWRMAKHEVTQEEVQDWLKSALAEQIEWISKEDLAFQKKYINVVGPTGVGKTTTLAKVAAQTVLKERKKVAFITTDTYRIAAIDQLKTYAKILNVPIEVAYNLDDFKRAAERFAHYDLVFIDTAGRNFRNAQYVKDLGDIIDFTEEMETYLVLSLTSKQRDMEDIYRQFSTIPLKHIIFTKADETATYGAMINMMQQYQLAPAYITNGQNVPDDLMKATPVNILNLLFGVKDDERSS</sequence>
<comment type="caution">
    <text evidence="16">The sequence shown here is derived from an EMBL/GenBank/DDBJ whole genome shotgun (WGS) entry which is preliminary data.</text>
</comment>
<reference evidence="16 17" key="1">
    <citation type="submission" date="2018-08" db="EMBL/GenBank/DDBJ databases">
        <title>Bacillus jemisoniae sp. nov., Bacillus chryseoplanitiae sp. nov., Bacillus resnikiae sp. nov., and Bacillus frankliniae sp. nov., isolated from Viking spacecraft and associated surfaces.</title>
        <authorList>
            <person name="Seuylemezian A."/>
            <person name="Vaishampayan P."/>
        </authorList>
    </citation>
    <scope>NUCLEOTIDE SEQUENCE [LARGE SCALE GENOMIC DNA]</scope>
    <source>
        <strain evidence="16 17">MA001</strain>
    </source>
</reference>
<evidence type="ECO:0000256" key="5">
    <source>
        <dbReference type="ARBA" id="ARBA00022475"/>
    </source>
</evidence>
<dbReference type="GO" id="GO:0003924">
    <property type="term" value="F:GTPase activity"/>
    <property type="evidence" value="ECO:0007669"/>
    <property type="project" value="UniProtKB-UniRule"/>
</dbReference>
<dbReference type="GO" id="GO:0015031">
    <property type="term" value="P:protein transport"/>
    <property type="evidence" value="ECO:0007669"/>
    <property type="project" value="UniProtKB-KW"/>
</dbReference>
<dbReference type="PANTHER" id="PTHR43134:SF3">
    <property type="entry name" value="FLAGELLAR BIOSYNTHESIS PROTEIN FLHF"/>
    <property type="match status" value="1"/>
</dbReference>
<evidence type="ECO:0000259" key="14">
    <source>
        <dbReference type="SMART" id="SM00382"/>
    </source>
</evidence>
<dbReference type="EMBL" id="QWVS01000013">
    <property type="protein sequence ID" value="RID87152.1"/>
    <property type="molecule type" value="Genomic_DNA"/>
</dbReference>
<comment type="subcellular location">
    <subcellularLocation>
        <location evidence="1">Cell membrane</location>
        <topology evidence="1">Peripheral membrane protein</topology>
        <orientation evidence="1">Cytoplasmic side</orientation>
    </subcellularLocation>
</comment>
<keyword evidence="9" id="KW-0342">GTP-binding</keyword>
<dbReference type="InterPro" id="IPR003593">
    <property type="entry name" value="AAA+_ATPase"/>
</dbReference>
<evidence type="ECO:0000256" key="3">
    <source>
        <dbReference type="ARBA" id="ARBA00014919"/>
    </source>
</evidence>
<dbReference type="GO" id="GO:0006614">
    <property type="term" value="P:SRP-dependent cotranslational protein targeting to membrane"/>
    <property type="evidence" value="ECO:0007669"/>
    <property type="project" value="UniProtKB-UniRule"/>
</dbReference>
<evidence type="ECO:0000256" key="8">
    <source>
        <dbReference type="ARBA" id="ARBA00022927"/>
    </source>
</evidence>
<keyword evidence="5" id="KW-1003">Cell membrane</keyword>
<keyword evidence="6" id="KW-0547">Nucleotide-binding</keyword>
<dbReference type="InterPro" id="IPR000897">
    <property type="entry name" value="SRP54_GTPase_dom"/>
</dbReference>
<dbReference type="SMART" id="SM00382">
    <property type="entry name" value="AAA"/>
    <property type="match status" value="1"/>
</dbReference>
<dbReference type="SMART" id="SM00962">
    <property type="entry name" value="SRP54"/>
    <property type="match status" value="1"/>
</dbReference>
<dbReference type="InterPro" id="IPR020006">
    <property type="entry name" value="FlhF"/>
</dbReference>
<dbReference type="InterPro" id="IPR047040">
    <property type="entry name" value="FlhF__GTPase_dom"/>
</dbReference>
<dbReference type="PANTHER" id="PTHR43134">
    <property type="entry name" value="SIGNAL RECOGNITION PARTICLE RECEPTOR SUBUNIT ALPHA"/>
    <property type="match status" value="1"/>
</dbReference>
<evidence type="ECO:0000256" key="7">
    <source>
        <dbReference type="ARBA" id="ARBA00022795"/>
    </source>
</evidence>
<evidence type="ECO:0000256" key="11">
    <source>
        <dbReference type="ARBA" id="ARBA00023225"/>
    </source>
</evidence>
<evidence type="ECO:0000256" key="2">
    <source>
        <dbReference type="ARBA" id="ARBA00008531"/>
    </source>
</evidence>
<dbReference type="AlphaFoldDB" id="A0A398BBD7"/>
<proteinExistence type="inferred from homology"/>
<dbReference type="Pfam" id="PF00448">
    <property type="entry name" value="SRP54"/>
    <property type="match status" value="1"/>
</dbReference>